<dbReference type="Proteomes" id="UP000682892">
    <property type="component" value="Unassembled WGS sequence"/>
</dbReference>
<dbReference type="HOGENOM" id="CLU_2127131_0_0_1"/>
<reference evidence="1" key="2">
    <citation type="journal article" date="2007" name="Science">
        <title>Genome sequence of Aedes aegypti, a major arbovirus vector.</title>
        <authorList>
            <person name="Nene V."/>
            <person name="Wortman J.R."/>
            <person name="Lawson D."/>
            <person name="Haas B."/>
            <person name="Kodira C."/>
            <person name="Tu Z.J."/>
            <person name="Loftus B."/>
            <person name="Xi Z."/>
            <person name="Megy K."/>
            <person name="Grabherr M."/>
            <person name="Ren Q."/>
            <person name="Zdobnov E.M."/>
            <person name="Lobo N.F."/>
            <person name="Campbell K.S."/>
            <person name="Brown S.E."/>
            <person name="Bonaldo M.F."/>
            <person name="Zhu J."/>
            <person name="Sinkins S.P."/>
            <person name="Hogenkamp D.G."/>
            <person name="Amedeo P."/>
            <person name="Arensburger P."/>
            <person name="Atkinson P.W."/>
            <person name="Bidwell S."/>
            <person name="Biedler J."/>
            <person name="Birney E."/>
            <person name="Bruggner R.V."/>
            <person name="Costas J."/>
            <person name="Coy M.R."/>
            <person name="Crabtree J."/>
            <person name="Crawford M."/>
            <person name="Debruyn B."/>
            <person name="Decaprio D."/>
            <person name="Eiglmeier K."/>
            <person name="Eisenstadt E."/>
            <person name="El-Dorry H."/>
            <person name="Gelbart W.M."/>
            <person name="Gomes S.L."/>
            <person name="Hammond M."/>
            <person name="Hannick L.I."/>
            <person name="Hogan J.R."/>
            <person name="Holmes M.H."/>
            <person name="Jaffe D."/>
            <person name="Johnston J.S."/>
            <person name="Kennedy R.C."/>
            <person name="Koo H."/>
            <person name="Kravitz S."/>
            <person name="Kriventseva E.V."/>
            <person name="Kulp D."/>
            <person name="Labutti K."/>
            <person name="Lee E."/>
            <person name="Li S."/>
            <person name="Lovin D.D."/>
            <person name="Mao C."/>
            <person name="Mauceli E."/>
            <person name="Menck C.F."/>
            <person name="Miller J.R."/>
            <person name="Montgomery P."/>
            <person name="Mori A."/>
            <person name="Nascimento A.L."/>
            <person name="Naveira H.F."/>
            <person name="Nusbaum C."/>
            <person name="O'leary S."/>
            <person name="Orvis J."/>
            <person name="Pertea M."/>
            <person name="Quesneville H."/>
            <person name="Reidenbach K.R."/>
            <person name="Rogers Y.H."/>
            <person name="Roth C.W."/>
            <person name="Schneider J.R."/>
            <person name="Schatz M."/>
            <person name="Shumway M."/>
            <person name="Stanke M."/>
            <person name="Stinson E.O."/>
            <person name="Tubio J.M."/>
            <person name="Vanzee J.P."/>
            <person name="Verjovski-Almeida S."/>
            <person name="Werner D."/>
            <person name="White O."/>
            <person name="Wyder S."/>
            <person name="Zeng Q."/>
            <person name="Zhao Q."/>
            <person name="Zhao Y."/>
            <person name="Hill C.A."/>
            <person name="Raikhel A.S."/>
            <person name="Soares M.B."/>
            <person name="Knudson D.L."/>
            <person name="Lee N.H."/>
            <person name="Galagan J."/>
            <person name="Salzberg S.L."/>
            <person name="Paulsen I.T."/>
            <person name="Dimopoulos G."/>
            <person name="Collins F.H."/>
            <person name="Birren B."/>
            <person name="Fraser-Liggett C.M."/>
            <person name="Severson D.W."/>
        </authorList>
    </citation>
    <scope>NUCLEOTIDE SEQUENCE [LARGE SCALE GENOMIC DNA]</scope>
    <source>
        <strain evidence="1">Liverpool</strain>
    </source>
</reference>
<feature type="non-terminal residue" evidence="1">
    <location>
        <position position="1"/>
    </location>
</feature>
<reference evidence="1" key="3">
    <citation type="submission" date="2012-09" db="EMBL/GenBank/DDBJ databases">
        <authorList>
            <consortium name="VectorBase"/>
        </authorList>
    </citation>
    <scope>NUCLEOTIDE SEQUENCE</scope>
    <source>
        <strain evidence="1">Liverpool</strain>
    </source>
</reference>
<protein>
    <submittedName>
        <fullName evidence="1">AAEL006873-PA</fullName>
    </submittedName>
</protein>
<accession>Q174L2</accession>
<name>Q174L2_AEDAE</name>
<dbReference type="EMBL" id="CH477409">
    <property type="protein sequence ID" value="EAT41491.1"/>
    <property type="molecule type" value="Genomic_DNA"/>
</dbReference>
<evidence type="ECO:0000313" key="1">
    <source>
        <dbReference type="EMBL" id="EAT41491.1"/>
    </source>
</evidence>
<organism evidence="1 2">
    <name type="scientific">Aedes aegypti</name>
    <name type="common">Yellowfever mosquito</name>
    <name type="synonym">Culex aegypti</name>
    <dbReference type="NCBI Taxonomy" id="7159"/>
    <lineage>
        <taxon>Eukaryota</taxon>
        <taxon>Metazoa</taxon>
        <taxon>Ecdysozoa</taxon>
        <taxon>Arthropoda</taxon>
        <taxon>Hexapoda</taxon>
        <taxon>Insecta</taxon>
        <taxon>Pterygota</taxon>
        <taxon>Neoptera</taxon>
        <taxon>Endopterygota</taxon>
        <taxon>Diptera</taxon>
        <taxon>Nematocera</taxon>
        <taxon>Culicoidea</taxon>
        <taxon>Culicidae</taxon>
        <taxon>Culicinae</taxon>
        <taxon>Aedini</taxon>
        <taxon>Aedes</taxon>
        <taxon>Stegomyia</taxon>
    </lineage>
</organism>
<gene>
    <name evidence="1" type="ORF">AaeL_AAEL006873</name>
</gene>
<evidence type="ECO:0000313" key="2">
    <source>
        <dbReference type="Proteomes" id="UP000682892"/>
    </source>
</evidence>
<reference evidence="1" key="1">
    <citation type="submission" date="2005-10" db="EMBL/GenBank/DDBJ databases">
        <authorList>
            <person name="Loftus B.J."/>
            <person name="Nene V.M."/>
            <person name="Hannick L.I."/>
            <person name="Bidwell S."/>
            <person name="Haas B."/>
            <person name="Amedeo P."/>
            <person name="Orvis J."/>
            <person name="Wortman J.R."/>
            <person name="White O.R."/>
            <person name="Salzberg S."/>
            <person name="Shumway M."/>
            <person name="Koo H."/>
            <person name="Zhao Y."/>
            <person name="Holmes M."/>
            <person name="Miller J."/>
            <person name="Schatz M."/>
            <person name="Pop M."/>
            <person name="Pai G."/>
            <person name="Utterback T."/>
            <person name="Rogers Y.-H."/>
            <person name="Kravitz S."/>
            <person name="Fraser C.M."/>
        </authorList>
    </citation>
    <scope>NUCLEOTIDE SEQUENCE</scope>
    <source>
        <strain evidence="1">Liverpool</strain>
    </source>
</reference>
<dbReference type="PaxDb" id="7159-AAEL006873-PA"/>
<proteinExistence type="predicted"/>
<sequence length="114" mass="12969">CSPKNISLYETNLPSIHKPPFTTQKQTKNEQFKASRLSDYNCERPGHEPAITVKKAIQTIKRIPSSSHPPSPFPVKIHQFSYKLDTQYLTICADVEFTLPLVQNPDLKPYTLGE</sequence>
<dbReference type="AlphaFoldDB" id="Q174L2"/>